<organism evidence="1 2">
    <name type="scientific">Rhododendron molle</name>
    <name type="common">Chinese azalea</name>
    <name type="synonym">Azalea mollis</name>
    <dbReference type="NCBI Taxonomy" id="49168"/>
    <lineage>
        <taxon>Eukaryota</taxon>
        <taxon>Viridiplantae</taxon>
        <taxon>Streptophyta</taxon>
        <taxon>Embryophyta</taxon>
        <taxon>Tracheophyta</taxon>
        <taxon>Spermatophyta</taxon>
        <taxon>Magnoliopsida</taxon>
        <taxon>eudicotyledons</taxon>
        <taxon>Gunneridae</taxon>
        <taxon>Pentapetalae</taxon>
        <taxon>asterids</taxon>
        <taxon>Ericales</taxon>
        <taxon>Ericaceae</taxon>
        <taxon>Ericoideae</taxon>
        <taxon>Rhodoreae</taxon>
        <taxon>Rhododendron</taxon>
    </lineage>
</organism>
<sequence length="1071" mass="119199">MEGRSCSNRFLLWLLLLTLWTYAAFYVQYLYPQSVRKDDNEAFLDYARIGKPDDHGNNSESEENNENSLRIAKRGRNSTTYGLILGPFGSTEDRILDKRSTGSCDKRGWFARIVWSRKFVLVFHELTMTGAPLSMMELATELLSCEAVVSVVVLSKKGGLMPELVRRKIKVVEDNAIVSFKTAAKADLVIAGSAVCSSWIEQYTAYFPGASSQNIAWWIMESRREYFETAKHVLNRVRMLIFLTQSQSQQWLTCCAEENVDLKPTNVSVVPLSVNDELAFVAGISCSLNTPSSGPETMLEKRKVLRNAVREEMGLKDSDVVVMSLSSINGGKGQLLLLEAAQMVVEKELSGEANVRTEVSRSEGVLQEQTLKVLIGSVGSKSNELPYVKAMLSFIYQHPNLSTSVLWTPATTRVAALYSAADVYVTNSQVLGTDAGGTKDIVEHNKTGLLHPLERPGDQVLSANLQFLFKSPLVRQEMGMRGREKRAGSNMSQGISEGRICSTGSNTKQLFRSNRFILVFLLITSSTYAAFYLQYYSRSSPKGDNEAFLGHERMPKQDDDGVNADQKKEDDRVNKAVSEEKKPVIPKDLIDELRRNSTAAGLIVGPFDSTEDRILEKRPTGRCDENGEFARVVRGRKFVVVLHELSMTGAPISMMELATELLLCEANVSVVVLDRGGGLMVELKRRKIKVVEDKGIVSFKTAVEADVVIPGSAVCASWIEQYRARFPGSQSENIAWWIMENLRQYYEMSRHVLNRVKVLIFLIEPQSKEWLAWCKEDNINLDSQEILVAPLSVNDELASVAAISSSSDTSSSFGPKVMLDKRKELRKAVREEMGLKDSDVVVMCLGSINGVKGQLLFFESAAQMVDEKELSRKVNITEVVSESDPDAVIFDREANITEEVSESEGVLQEQTLKILIGSLWSRSTDWGYLEAMLRIIYQHPNLSKLVLWTPTATRVAALYTAADVYVTNSQENVGETFGRVTIEAMAFGLPVLGTDAGGTKDIVENNKTGLLHPLGREGNQVLAQNLQFLLENPIARQEMGARGREKVEKMYLKRHMLEKLAGGISRCMTAI</sequence>
<name>A0ACC0MUU3_RHOML</name>
<accession>A0ACC0MUU3</accession>
<evidence type="ECO:0000313" key="1">
    <source>
        <dbReference type="EMBL" id="KAI8544399.1"/>
    </source>
</evidence>
<dbReference type="EMBL" id="CM046395">
    <property type="protein sequence ID" value="KAI8544399.1"/>
    <property type="molecule type" value="Genomic_DNA"/>
</dbReference>
<gene>
    <name evidence="1" type="ORF">RHMOL_Rhmol08G0293700</name>
</gene>
<proteinExistence type="predicted"/>
<protein>
    <submittedName>
        <fullName evidence="1">Uncharacterized protein</fullName>
    </submittedName>
</protein>
<reference evidence="1" key="1">
    <citation type="submission" date="2022-02" db="EMBL/GenBank/DDBJ databases">
        <title>Plant Genome Project.</title>
        <authorList>
            <person name="Zhang R.-G."/>
        </authorList>
    </citation>
    <scope>NUCLEOTIDE SEQUENCE</scope>
    <source>
        <strain evidence="1">AT1</strain>
    </source>
</reference>
<dbReference type="Proteomes" id="UP001062846">
    <property type="component" value="Chromosome 8"/>
</dbReference>
<evidence type="ECO:0000313" key="2">
    <source>
        <dbReference type="Proteomes" id="UP001062846"/>
    </source>
</evidence>
<comment type="caution">
    <text evidence="1">The sequence shown here is derived from an EMBL/GenBank/DDBJ whole genome shotgun (WGS) entry which is preliminary data.</text>
</comment>
<keyword evidence="2" id="KW-1185">Reference proteome</keyword>